<accession>A0ABQ0KEF6</accession>
<protein>
    <recommendedName>
        <fullName evidence="3">DUF4192 domain-containing protein</fullName>
    </recommendedName>
</protein>
<comment type="caution">
    <text evidence="1">The sequence shown here is derived from an EMBL/GenBank/DDBJ whole genome shotgun (WGS) entry which is preliminary data.</text>
</comment>
<keyword evidence="2" id="KW-1185">Reference proteome</keyword>
<dbReference type="EMBL" id="BCTA01000013">
    <property type="protein sequence ID" value="GAT07747.1"/>
    <property type="molecule type" value="Genomic_DNA"/>
</dbReference>
<proteinExistence type="predicted"/>
<gene>
    <name evidence="1" type="ORF">RMCN_0880</name>
</gene>
<reference evidence="1 2" key="1">
    <citation type="journal article" date="2016" name="Genome Announc.">
        <title>Draft Genome Sequences of Five Rapidly Growing Mycobacterium Species, M. thermoresistibile, M. fortuitum subsp. acetamidolyticum, M. canariasense, M. brisbanense, and M. novocastrense.</title>
        <authorList>
            <person name="Katahira K."/>
            <person name="Ogura Y."/>
            <person name="Gotoh Y."/>
            <person name="Hayashi T."/>
        </authorList>
    </citation>
    <scope>NUCLEOTIDE SEQUENCE [LARGE SCALE GENOMIC DNA]</scope>
    <source>
        <strain evidence="1 2">JCM18114</strain>
    </source>
</reference>
<dbReference type="Pfam" id="PF13830">
    <property type="entry name" value="DUF4192"/>
    <property type="match status" value="1"/>
</dbReference>
<organism evidence="1 2">
    <name type="scientific">Mycolicibacterium novocastrense</name>
    <name type="common">Mycobacterium novocastrense</name>
    <dbReference type="NCBI Taxonomy" id="59813"/>
    <lineage>
        <taxon>Bacteria</taxon>
        <taxon>Bacillati</taxon>
        <taxon>Actinomycetota</taxon>
        <taxon>Actinomycetes</taxon>
        <taxon>Mycobacteriales</taxon>
        <taxon>Mycobacteriaceae</taxon>
        <taxon>Mycolicibacterium</taxon>
    </lineage>
</organism>
<dbReference type="InterPro" id="IPR025447">
    <property type="entry name" value="DUF4192"/>
</dbReference>
<name>A0ABQ0KEF6_MYCNV</name>
<evidence type="ECO:0008006" key="3">
    <source>
        <dbReference type="Google" id="ProtNLM"/>
    </source>
</evidence>
<dbReference type="Proteomes" id="UP000069773">
    <property type="component" value="Unassembled WGS sequence"/>
</dbReference>
<sequence length="344" mass="36272">MSDMNVPAAFQLSRPGSLIAALPSIFGFVPERSLIVVAVGGGELICAARVDLSTDMSGAVARLTESTATAGADAAIAVVVDAEGAHCRMCADEYRQLIDELTTALNDQRVEMLSAHIVDRIEAGGRWHCADGCGNGGAVDDPAASPLAMAAVLDGRRLYARRSDLHEVISTRDTEHTARLGQRIDEMLQQSGELDVGARACRDVEHAITAAGRVADGATLDDDDLARLALALSDRQVRDVLFGLAVGNQAGAAETLWALLSRTLPDPPRVDALTLLAFAAYVRGDGPLAGIALEEALRIDPAHRMASMLDTALQSGLRPEKIRQLALAGYRVAARLGVELPQPT</sequence>
<evidence type="ECO:0000313" key="2">
    <source>
        <dbReference type="Proteomes" id="UP000069773"/>
    </source>
</evidence>
<evidence type="ECO:0000313" key="1">
    <source>
        <dbReference type="EMBL" id="GAT07747.1"/>
    </source>
</evidence>